<dbReference type="SMART" id="SM00292">
    <property type="entry name" value="BRCT"/>
    <property type="match status" value="1"/>
</dbReference>
<dbReference type="Proteomes" id="UP000886819">
    <property type="component" value="Unassembled WGS sequence"/>
</dbReference>
<evidence type="ECO:0000256" key="4">
    <source>
        <dbReference type="ARBA" id="ARBA00022723"/>
    </source>
</evidence>
<dbReference type="Gene3D" id="1.10.150.20">
    <property type="entry name" value="5' to 3' exonuclease, C-terminal subdomain"/>
    <property type="match status" value="2"/>
</dbReference>
<dbReference type="PIRSF" id="PIRSF001604">
    <property type="entry name" value="LigA"/>
    <property type="match status" value="1"/>
</dbReference>
<dbReference type="InterPro" id="IPR001679">
    <property type="entry name" value="DNA_ligase"/>
</dbReference>
<dbReference type="Gene3D" id="1.10.287.610">
    <property type="entry name" value="Helix hairpin bin"/>
    <property type="match status" value="1"/>
</dbReference>
<feature type="binding site" evidence="12">
    <location>
        <position position="308"/>
    </location>
    <ligand>
        <name>NAD(+)</name>
        <dbReference type="ChEBI" id="CHEBI:57540"/>
    </ligand>
</feature>
<evidence type="ECO:0000259" key="13">
    <source>
        <dbReference type="PROSITE" id="PS50172"/>
    </source>
</evidence>
<feature type="binding site" evidence="12">
    <location>
        <position position="401"/>
    </location>
    <ligand>
        <name>Zn(2+)</name>
        <dbReference type="ChEBI" id="CHEBI:29105"/>
    </ligand>
</feature>
<comment type="function">
    <text evidence="1 12">DNA ligase that catalyzes the formation of phosphodiester linkages between 5'-phosphoryl and 3'-hydroxyl groups in double-stranded DNA using NAD as a coenzyme and as the energy source for the reaction. It is essential for DNA replication and repair of damaged DNA.</text>
</comment>
<reference evidence="14" key="1">
    <citation type="submission" date="2020-10" db="EMBL/GenBank/DDBJ databases">
        <authorList>
            <person name="Gilroy R."/>
        </authorList>
    </citation>
    <scope>NUCLEOTIDE SEQUENCE</scope>
    <source>
        <strain evidence="14">ChiHile30-977</strain>
    </source>
</reference>
<dbReference type="InterPro" id="IPR004150">
    <property type="entry name" value="NAD_DNA_ligase_OB"/>
</dbReference>
<protein>
    <recommendedName>
        <fullName evidence="12">DNA ligase</fullName>
        <ecNumber evidence="12">6.5.1.2</ecNumber>
    </recommendedName>
    <alternativeName>
        <fullName evidence="12">Polydeoxyribonucleotide synthase [NAD(+)]</fullName>
    </alternativeName>
</protein>
<dbReference type="FunFam" id="1.10.150.20:FF:000006">
    <property type="entry name" value="DNA ligase"/>
    <property type="match status" value="1"/>
</dbReference>
<keyword evidence="7 12" id="KW-0460">Magnesium</keyword>
<keyword evidence="9 12" id="KW-0234">DNA repair</keyword>
<evidence type="ECO:0000256" key="2">
    <source>
        <dbReference type="ARBA" id="ARBA00022598"/>
    </source>
</evidence>
<dbReference type="InterPro" id="IPR013839">
    <property type="entry name" value="DNAligase_adenylation"/>
</dbReference>
<feature type="binding site" evidence="12">
    <location>
        <position position="422"/>
    </location>
    <ligand>
        <name>Zn(2+)</name>
        <dbReference type="ChEBI" id="CHEBI:29105"/>
    </ligand>
</feature>
<evidence type="ECO:0000256" key="6">
    <source>
        <dbReference type="ARBA" id="ARBA00022833"/>
    </source>
</evidence>
<evidence type="ECO:0000313" key="14">
    <source>
        <dbReference type="EMBL" id="HIQ62829.1"/>
    </source>
</evidence>
<dbReference type="InterPro" id="IPR012340">
    <property type="entry name" value="NA-bd_OB-fold"/>
</dbReference>
<dbReference type="HAMAP" id="MF_01588">
    <property type="entry name" value="DNA_ligase_A"/>
    <property type="match status" value="1"/>
</dbReference>
<keyword evidence="8 12" id="KW-0520">NAD</keyword>
<reference evidence="14" key="2">
    <citation type="journal article" date="2021" name="PeerJ">
        <title>Extensive microbial diversity within the chicken gut microbiome revealed by metagenomics and culture.</title>
        <authorList>
            <person name="Gilroy R."/>
            <person name="Ravi A."/>
            <person name="Getino M."/>
            <person name="Pursley I."/>
            <person name="Horton D.L."/>
            <person name="Alikhan N.F."/>
            <person name="Baker D."/>
            <person name="Gharbi K."/>
            <person name="Hall N."/>
            <person name="Watson M."/>
            <person name="Adriaenssens E.M."/>
            <person name="Foster-Nyarko E."/>
            <person name="Jarju S."/>
            <person name="Secka A."/>
            <person name="Antonio M."/>
            <person name="Oren A."/>
            <person name="Chaudhuri R.R."/>
            <person name="La Ragione R."/>
            <person name="Hildebrand F."/>
            <person name="Pallen M.J."/>
        </authorList>
    </citation>
    <scope>NUCLEOTIDE SEQUENCE</scope>
    <source>
        <strain evidence="14">ChiHile30-977</strain>
    </source>
</reference>
<dbReference type="InterPro" id="IPR001357">
    <property type="entry name" value="BRCT_dom"/>
</dbReference>
<feature type="binding site" evidence="12">
    <location>
        <position position="138"/>
    </location>
    <ligand>
        <name>NAD(+)</name>
        <dbReference type="ChEBI" id="CHEBI:57540"/>
    </ligand>
</feature>
<dbReference type="SUPFAM" id="SSF47781">
    <property type="entry name" value="RuvA domain 2-like"/>
    <property type="match status" value="1"/>
</dbReference>
<feature type="binding site" evidence="12">
    <location>
        <position position="404"/>
    </location>
    <ligand>
        <name>Zn(2+)</name>
        <dbReference type="ChEBI" id="CHEBI:29105"/>
    </ligand>
</feature>
<evidence type="ECO:0000256" key="5">
    <source>
        <dbReference type="ARBA" id="ARBA00022763"/>
    </source>
</evidence>
<dbReference type="GO" id="GO:0003677">
    <property type="term" value="F:DNA binding"/>
    <property type="evidence" value="ECO:0007669"/>
    <property type="project" value="InterPro"/>
</dbReference>
<dbReference type="GO" id="GO:0006260">
    <property type="term" value="P:DNA replication"/>
    <property type="evidence" value="ECO:0007669"/>
    <property type="project" value="UniProtKB-KW"/>
</dbReference>
<dbReference type="Gene3D" id="3.40.50.10190">
    <property type="entry name" value="BRCT domain"/>
    <property type="match status" value="1"/>
</dbReference>
<dbReference type="GO" id="GO:0003911">
    <property type="term" value="F:DNA ligase (NAD+) activity"/>
    <property type="evidence" value="ECO:0007669"/>
    <property type="project" value="UniProtKB-UniRule"/>
</dbReference>
<evidence type="ECO:0000256" key="11">
    <source>
        <dbReference type="ARBA" id="ARBA00034005"/>
    </source>
</evidence>
<feature type="binding site" evidence="12">
    <location>
        <begin position="76"/>
        <end position="77"/>
    </location>
    <ligand>
        <name>NAD(+)</name>
        <dbReference type="ChEBI" id="CHEBI:57540"/>
    </ligand>
</feature>
<gene>
    <name evidence="12 14" type="primary">ligA</name>
    <name evidence="14" type="ORF">IAA66_04475</name>
</gene>
<dbReference type="InterPro" id="IPR010994">
    <property type="entry name" value="RuvA_2-like"/>
</dbReference>
<keyword evidence="6 12" id="KW-0862">Zinc</keyword>
<evidence type="ECO:0000313" key="15">
    <source>
        <dbReference type="Proteomes" id="UP000886819"/>
    </source>
</evidence>
<dbReference type="Pfam" id="PF00533">
    <property type="entry name" value="BRCT"/>
    <property type="match status" value="1"/>
</dbReference>
<organism evidence="14 15">
    <name type="scientific">Candidatus Avichristensenella intestinipullorum</name>
    <dbReference type="NCBI Taxonomy" id="2840693"/>
    <lineage>
        <taxon>Bacteria</taxon>
        <taxon>Bacillati</taxon>
        <taxon>Bacillota</taxon>
        <taxon>Clostridia</taxon>
        <taxon>Candidatus Avichristensenella</taxon>
    </lineage>
</organism>
<comment type="caution">
    <text evidence="12">Lacks conserved residue(s) required for the propagation of feature annotation.</text>
</comment>
<dbReference type="Pfam" id="PF03120">
    <property type="entry name" value="OB_DNA_ligase"/>
    <property type="match status" value="1"/>
</dbReference>
<dbReference type="Gene3D" id="3.30.470.30">
    <property type="entry name" value="DNA ligase/mRNA capping enzyme"/>
    <property type="match status" value="1"/>
</dbReference>
<dbReference type="PROSITE" id="PS50172">
    <property type="entry name" value="BRCT"/>
    <property type="match status" value="1"/>
</dbReference>
<accession>A0A9D0YW57</accession>
<keyword evidence="10 12" id="KW-0464">Manganese</keyword>
<dbReference type="InterPro" id="IPR013840">
    <property type="entry name" value="DNAligase_N"/>
</dbReference>
<dbReference type="SUPFAM" id="SSF50249">
    <property type="entry name" value="Nucleic acid-binding proteins"/>
    <property type="match status" value="1"/>
</dbReference>
<dbReference type="CDD" id="cd00114">
    <property type="entry name" value="LIGANc"/>
    <property type="match status" value="1"/>
</dbReference>
<evidence type="ECO:0000256" key="8">
    <source>
        <dbReference type="ARBA" id="ARBA00023027"/>
    </source>
</evidence>
<dbReference type="AlphaFoldDB" id="A0A9D0YW57"/>
<name>A0A9D0YW57_9FIRM</name>
<dbReference type="InterPro" id="IPR003583">
    <property type="entry name" value="Hlx-hairpin-Hlx_DNA-bd_motif"/>
</dbReference>
<dbReference type="Pfam" id="PF14520">
    <property type="entry name" value="HHH_5"/>
    <property type="match status" value="1"/>
</dbReference>
<dbReference type="SUPFAM" id="SSF52113">
    <property type="entry name" value="BRCT domain"/>
    <property type="match status" value="1"/>
</dbReference>
<feature type="active site" description="N6-AMP-lysine intermediate" evidence="12">
    <location>
        <position position="117"/>
    </location>
</feature>
<feature type="binding site" evidence="12">
    <location>
        <position position="172"/>
    </location>
    <ligand>
        <name>NAD(+)</name>
        <dbReference type="ChEBI" id="CHEBI:57540"/>
    </ligand>
</feature>
<dbReference type="GO" id="GO:0006281">
    <property type="term" value="P:DNA repair"/>
    <property type="evidence" value="ECO:0007669"/>
    <property type="project" value="UniProtKB-KW"/>
</dbReference>
<proteinExistence type="inferred from homology"/>
<dbReference type="NCBIfam" id="TIGR00575">
    <property type="entry name" value="dnlj"/>
    <property type="match status" value="1"/>
</dbReference>
<evidence type="ECO:0000256" key="7">
    <source>
        <dbReference type="ARBA" id="ARBA00022842"/>
    </source>
</evidence>
<evidence type="ECO:0000256" key="1">
    <source>
        <dbReference type="ARBA" id="ARBA00004067"/>
    </source>
</evidence>
<keyword evidence="5 12" id="KW-0227">DNA damage</keyword>
<dbReference type="NCBIfam" id="NF005932">
    <property type="entry name" value="PRK07956.1"/>
    <property type="match status" value="1"/>
</dbReference>
<evidence type="ECO:0000256" key="3">
    <source>
        <dbReference type="ARBA" id="ARBA00022705"/>
    </source>
</evidence>
<evidence type="ECO:0000256" key="12">
    <source>
        <dbReference type="HAMAP-Rule" id="MF_01588"/>
    </source>
</evidence>
<comment type="similarity">
    <text evidence="12">Belongs to the NAD-dependent DNA ligase family. LigA subfamily.</text>
</comment>
<comment type="caution">
    <text evidence="14">The sequence shown here is derived from an EMBL/GenBank/DDBJ whole genome shotgun (WGS) entry which is preliminary data.</text>
</comment>
<dbReference type="SMART" id="SM00532">
    <property type="entry name" value="LIGANc"/>
    <property type="match status" value="1"/>
</dbReference>
<evidence type="ECO:0000256" key="10">
    <source>
        <dbReference type="ARBA" id="ARBA00023211"/>
    </source>
</evidence>
<evidence type="ECO:0000256" key="9">
    <source>
        <dbReference type="ARBA" id="ARBA00023204"/>
    </source>
</evidence>
<keyword evidence="2 12" id="KW-0436">Ligase</keyword>
<dbReference type="InterPro" id="IPR036420">
    <property type="entry name" value="BRCT_dom_sf"/>
</dbReference>
<dbReference type="GO" id="GO:0046872">
    <property type="term" value="F:metal ion binding"/>
    <property type="evidence" value="ECO:0007669"/>
    <property type="project" value="UniProtKB-KW"/>
</dbReference>
<keyword evidence="4 12" id="KW-0479">Metal-binding</keyword>
<dbReference type="EC" id="6.5.1.2" evidence="12"/>
<feature type="binding site" evidence="12">
    <location>
        <position position="115"/>
    </location>
    <ligand>
        <name>NAD(+)</name>
        <dbReference type="ChEBI" id="CHEBI:57540"/>
    </ligand>
</feature>
<dbReference type="EMBL" id="DVFI01000067">
    <property type="protein sequence ID" value="HIQ62829.1"/>
    <property type="molecule type" value="Genomic_DNA"/>
</dbReference>
<feature type="domain" description="BRCT" evidence="13">
    <location>
        <begin position="579"/>
        <end position="660"/>
    </location>
</feature>
<dbReference type="SMART" id="SM00278">
    <property type="entry name" value="HhH1"/>
    <property type="match status" value="4"/>
</dbReference>
<dbReference type="Pfam" id="PF12826">
    <property type="entry name" value="HHH_2"/>
    <property type="match status" value="1"/>
</dbReference>
<dbReference type="SUPFAM" id="SSF56091">
    <property type="entry name" value="DNA ligase/mRNA capping enzyme, catalytic domain"/>
    <property type="match status" value="1"/>
</dbReference>
<comment type="catalytic activity">
    <reaction evidence="11 12">
        <text>NAD(+) + (deoxyribonucleotide)n-3'-hydroxyl + 5'-phospho-(deoxyribonucleotide)m = (deoxyribonucleotide)n+m + AMP + beta-nicotinamide D-nucleotide.</text>
        <dbReference type="EC" id="6.5.1.2"/>
    </reaction>
</comment>
<sequence length="660" mass="71975">MGRMEELVRKLNETSYAYYVLDNPIVSDKEWDAMYDELCRLEASTGVRLPDSPTRRVGGEPLSAFAPWRHEVRLWSMDKAQSPQALSDWEARAQKLRQAAVDAGAALPPLSYVVEYKLDGLTLSLTYEGGTLTQAATRGNGEVGEVILEQVRTIRSVPLSIPFRGKLIVQGEGIMRLSALAAYNRTAQEPLKNARNAAAGALRNLDPRETARRRLDAFFYNVSLLEGAELSDHLQMLDFLRAQGFPVIPLARAAASIQEALSVVEDIGRERERLDFLIDGAVIKVRDFATREALGYTDKFPRWAVAYKFEAEETTTRLEAVTWELGRTGKLTPLAHVEPVELAGVTVRRATLNNWGDVQKKRVRIGCRVWIRRSNDVIPEILGRVDAQEPDEQDIPLPTACPACGAPLEMRGAHLFCTGRDCKPRQVAAIAHFASRDAMDIETFSEKTAALLYDHLGVRDPADLFTLNKDRLVGLPGMGEKKAQNLLDALDKARHRPLDAFLFALGIPGVGRKTARDLARRFGSLDALRAADEGTLTEVPDVGGVIAQNITEFFRDEQQRGQVDRLLALGVSPAPAEAEAAGVLSGKTVVITGTLSGMTRQQAEQAVERAGGKAASSVSRKTSLVVAGENAGSKRAKAEALGVPVLDEAAFLALLAGDAP</sequence>
<dbReference type="Gene3D" id="2.40.50.140">
    <property type="entry name" value="Nucleic acid-binding proteins"/>
    <property type="match status" value="1"/>
</dbReference>
<feature type="binding site" evidence="12">
    <location>
        <position position="284"/>
    </location>
    <ligand>
        <name>NAD(+)</name>
        <dbReference type="ChEBI" id="CHEBI:57540"/>
    </ligand>
</feature>
<dbReference type="Pfam" id="PF01653">
    <property type="entry name" value="DNA_ligase_aden"/>
    <property type="match status" value="1"/>
</dbReference>
<comment type="cofactor">
    <cofactor evidence="12">
        <name>Mg(2+)</name>
        <dbReference type="ChEBI" id="CHEBI:18420"/>
    </cofactor>
    <cofactor evidence="12">
        <name>Mn(2+)</name>
        <dbReference type="ChEBI" id="CHEBI:29035"/>
    </cofactor>
</comment>
<dbReference type="CDD" id="cd17748">
    <property type="entry name" value="BRCT_DNA_ligase_like"/>
    <property type="match status" value="1"/>
</dbReference>
<feature type="binding site" evidence="12">
    <location>
        <position position="417"/>
    </location>
    <ligand>
        <name>Zn(2+)</name>
        <dbReference type="ChEBI" id="CHEBI:29105"/>
    </ligand>
</feature>
<dbReference type="InterPro" id="IPR041663">
    <property type="entry name" value="DisA/LigA_HHH"/>
</dbReference>
<keyword evidence="3 12" id="KW-0235">DNA replication</keyword>